<dbReference type="EMBL" id="VOQS01000005">
    <property type="protein sequence ID" value="TXC80741.1"/>
    <property type="molecule type" value="Genomic_DNA"/>
</dbReference>
<dbReference type="AlphaFoldDB" id="A0A5C6V892"/>
<evidence type="ECO:0000313" key="4">
    <source>
        <dbReference type="Proteomes" id="UP000321776"/>
    </source>
</evidence>
<evidence type="ECO:0000313" key="3">
    <source>
        <dbReference type="EMBL" id="TXC80741.1"/>
    </source>
</evidence>
<evidence type="ECO:0000256" key="1">
    <source>
        <dbReference type="SAM" id="SignalP"/>
    </source>
</evidence>
<dbReference type="Proteomes" id="UP001481677">
    <property type="component" value="Unassembled WGS sequence"/>
</dbReference>
<proteinExistence type="predicted"/>
<dbReference type="RefSeq" id="WP_147238178.1">
    <property type="nucleotide sequence ID" value="NZ_JAZHFZ010000008.1"/>
</dbReference>
<feature type="signal peptide" evidence="1">
    <location>
        <begin position="1"/>
        <end position="20"/>
    </location>
</feature>
<comment type="caution">
    <text evidence="3">The sequence shown here is derived from an EMBL/GenBank/DDBJ whole genome shotgun (WGS) entry which is preliminary data.</text>
</comment>
<dbReference type="Proteomes" id="UP000321776">
    <property type="component" value="Unassembled WGS sequence"/>
</dbReference>
<evidence type="ECO:0000313" key="5">
    <source>
        <dbReference type="Proteomes" id="UP001481677"/>
    </source>
</evidence>
<organism evidence="3 4">
    <name type="scientific">Paraburkholderia azotifigens</name>
    <dbReference type="NCBI Taxonomy" id="2057004"/>
    <lineage>
        <taxon>Bacteria</taxon>
        <taxon>Pseudomonadati</taxon>
        <taxon>Pseudomonadota</taxon>
        <taxon>Betaproteobacteria</taxon>
        <taxon>Burkholderiales</taxon>
        <taxon>Burkholderiaceae</taxon>
        <taxon>Paraburkholderia</taxon>
    </lineage>
</organism>
<evidence type="ECO:0000313" key="2">
    <source>
        <dbReference type="EMBL" id="MEM5341361.1"/>
    </source>
</evidence>
<reference evidence="3 4" key="1">
    <citation type="journal article" date="2018" name="Int. J. Syst. Evol. Microbiol.">
        <title>Paraburkholderia azotifigens sp. nov., a nitrogen-fixing bacterium isolated from paddy soil.</title>
        <authorList>
            <person name="Choi G.M."/>
            <person name="Im W.T."/>
        </authorList>
    </citation>
    <scope>NUCLEOTIDE SEQUENCE [LARGE SCALE GENOMIC DNA]</scope>
    <source>
        <strain evidence="3 4">NF 2-5-3</strain>
    </source>
</reference>
<sequence length="115" mass="12445">MRRVIANLVGALSFSLVACATTPGDATMLDFLQDGATSREATLISLGEPSGTFDRDRILTYRIGIPKDGGYLLLHPHAAGTPYNWSAEPGVTLYSLVLVFDEKNILAKHSLVRAR</sequence>
<reference evidence="3" key="2">
    <citation type="submission" date="2019-08" db="EMBL/GenBank/DDBJ databases">
        <authorList>
            <person name="Im W.-T."/>
        </authorList>
    </citation>
    <scope>NUCLEOTIDE SEQUENCE</scope>
    <source>
        <strain evidence="3">NF 2-5-3</strain>
    </source>
</reference>
<name>A0A5C6V892_9BURK</name>
<keyword evidence="5" id="KW-1185">Reference proteome</keyword>
<dbReference type="EMBL" id="JAZHGA010000010">
    <property type="protein sequence ID" value="MEM5341361.1"/>
    <property type="molecule type" value="Genomic_DNA"/>
</dbReference>
<accession>A0A5C6V892</accession>
<reference evidence="2 5" key="3">
    <citation type="submission" date="2024-01" db="EMBL/GenBank/DDBJ databases">
        <title>The diversity of rhizobia nodulating Mimosa spp. in eleven states of Brazil covering several biomes is determined by host plant, location, and edaphic factors.</title>
        <authorList>
            <person name="Rouws L."/>
            <person name="Barauna A."/>
            <person name="Beukes C."/>
            <person name="De Faria S.M."/>
            <person name="Gross E."/>
            <person name="Dos Reis Junior F.B."/>
            <person name="Simon M."/>
            <person name="Maluk M."/>
            <person name="Odee D.W."/>
            <person name="Kenicer G."/>
            <person name="Young J.P.W."/>
            <person name="Reis V.M."/>
            <person name="Zilli J."/>
            <person name="James E.K."/>
        </authorList>
    </citation>
    <scope>NUCLEOTIDE SEQUENCE [LARGE SCALE GENOMIC DNA]</scope>
    <source>
        <strain evidence="2 5">JPY530</strain>
    </source>
</reference>
<dbReference type="PROSITE" id="PS51257">
    <property type="entry name" value="PROKAR_LIPOPROTEIN"/>
    <property type="match status" value="1"/>
</dbReference>
<gene>
    <name evidence="3" type="ORF">FRZ40_41635</name>
    <name evidence="2" type="ORF">V4C56_17245</name>
</gene>
<protein>
    <submittedName>
        <fullName evidence="3">Uncharacterized protein</fullName>
    </submittedName>
</protein>
<feature type="chain" id="PRO_5022953675" evidence="1">
    <location>
        <begin position="21"/>
        <end position="115"/>
    </location>
</feature>
<keyword evidence="1" id="KW-0732">Signal</keyword>